<keyword evidence="7" id="KW-0297">G-protein coupled receptor</keyword>
<feature type="domain" description="G-protein coupled receptors family 1 profile" evidence="9">
    <location>
        <begin position="20"/>
        <end position="274"/>
    </location>
</feature>
<evidence type="ECO:0000256" key="8">
    <source>
        <dbReference type="SAM" id="Phobius"/>
    </source>
</evidence>
<keyword evidence="11" id="KW-1185">Reference proteome</keyword>
<dbReference type="PROSITE" id="PS00237">
    <property type="entry name" value="G_PROTEIN_RECEP_F1_1"/>
    <property type="match status" value="1"/>
</dbReference>
<evidence type="ECO:0000313" key="11">
    <source>
        <dbReference type="Proteomes" id="UP001159428"/>
    </source>
</evidence>
<dbReference type="EMBL" id="CALNXJ010000003">
    <property type="protein sequence ID" value="CAH3036722.1"/>
    <property type="molecule type" value="Genomic_DNA"/>
</dbReference>
<dbReference type="GO" id="GO:0042277">
    <property type="term" value="F:peptide binding"/>
    <property type="evidence" value="ECO:0007669"/>
    <property type="project" value="TreeGrafter"/>
</dbReference>
<comment type="similarity">
    <text evidence="7">Belongs to the G-protein coupled receptor 1 family.</text>
</comment>
<feature type="transmembrane region" description="Helical" evidence="8">
    <location>
        <begin position="172"/>
        <end position="197"/>
    </location>
</feature>
<keyword evidence="3 7" id="KW-0812">Transmembrane</keyword>
<dbReference type="PANTHER" id="PTHR24241">
    <property type="entry name" value="NEUROPEPTIDE RECEPTOR-RELATED G-PROTEIN COUPLED RECEPTOR"/>
    <property type="match status" value="1"/>
</dbReference>
<evidence type="ECO:0000313" key="10">
    <source>
        <dbReference type="EMBL" id="CAH3036722.1"/>
    </source>
</evidence>
<dbReference type="PANTHER" id="PTHR24241:SF76">
    <property type="entry name" value="NEUROPEPTIDE SIFAMIDE RECEPTOR"/>
    <property type="match status" value="1"/>
</dbReference>
<feature type="transmembrane region" description="Helical" evidence="8">
    <location>
        <begin position="218"/>
        <end position="244"/>
    </location>
</feature>
<feature type="transmembrane region" description="Helical" evidence="8">
    <location>
        <begin position="256"/>
        <end position="277"/>
    </location>
</feature>
<evidence type="ECO:0000256" key="6">
    <source>
        <dbReference type="ARBA" id="ARBA00023170"/>
    </source>
</evidence>
<keyword evidence="5 8" id="KW-0472">Membrane</keyword>
<dbReference type="InterPro" id="IPR017452">
    <property type="entry name" value="GPCR_Rhodpsn_7TM"/>
</dbReference>
<dbReference type="PROSITE" id="PS50262">
    <property type="entry name" value="G_PROTEIN_RECEP_F1_2"/>
    <property type="match status" value="1"/>
</dbReference>
<feature type="transmembrane region" description="Helical" evidence="8">
    <location>
        <begin position="124"/>
        <end position="143"/>
    </location>
</feature>
<evidence type="ECO:0000256" key="1">
    <source>
        <dbReference type="ARBA" id="ARBA00004651"/>
    </source>
</evidence>
<reference evidence="10 11" key="1">
    <citation type="submission" date="2022-05" db="EMBL/GenBank/DDBJ databases">
        <authorList>
            <consortium name="Genoscope - CEA"/>
            <person name="William W."/>
        </authorList>
    </citation>
    <scope>NUCLEOTIDE SEQUENCE [LARGE SCALE GENOMIC DNA]</scope>
</reference>
<feature type="transmembrane region" description="Helical" evidence="8">
    <location>
        <begin position="86"/>
        <end position="103"/>
    </location>
</feature>
<evidence type="ECO:0000259" key="9">
    <source>
        <dbReference type="PROSITE" id="PS50262"/>
    </source>
</evidence>
<dbReference type="InterPro" id="IPR000276">
    <property type="entry name" value="GPCR_Rhodpsn"/>
</dbReference>
<proteinExistence type="inferred from homology"/>
<feature type="transmembrane region" description="Helical" evidence="8">
    <location>
        <begin position="40"/>
        <end position="61"/>
    </location>
</feature>
<evidence type="ECO:0000256" key="7">
    <source>
        <dbReference type="RuleBase" id="RU000688"/>
    </source>
</evidence>
<dbReference type="PRINTS" id="PR00237">
    <property type="entry name" value="GPCRRHODOPSN"/>
</dbReference>
<dbReference type="GO" id="GO:0004930">
    <property type="term" value="F:G protein-coupled receptor activity"/>
    <property type="evidence" value="ECO:0007669"/>
    <property type="project" value="UniProtKB-KW"/>
</dbReference>
<evidence type="ECO:0000256" key="5">
    <source>
        <dbReference type="ARBA" id="ARBA00023136"/>
    </source>
</evidence>
<name>A0AAU9VWY0_9CNID</name>
<keyword evidence="7" id="KW-0807">Transducer</keyword>
<protein>
    <recommendedName>
        <fullName evidence="9">G-protein coupled receptors family 1 profile domain-containing protein</fullName>
    </recommendedName>
</protein>
<dbReference type="SUPFAM" id="SSF81321">
    <property type="entry name" value="Family A G protein-coupled receptor-like"/>
    <property type="match status" value="1"/>
</dbReference>
<sequence>MSDVAVTIILTLLIIADIIGNCLVCFVIKTNQDMRTPIDYLLVNLAISDITFAVFVAPNHILKKLFIHPDGAIGSNMCKFLTSGNMAWVGAASSSVTLVVIAVERYYTVMCPIGNTRKLNKRTVKIIICGCWIFALTLNSPMISVTTFDDESSDCKWDWPEQWMGVANETTWLVLLACIPLAIMTGLYSTVVYSLWFKRNDDQELAYRQKGVLKVRKRVTLSVITVSAIFGICWITGLLIYVLSYYDIYMFGDASYAISDTLFMFNSAVNPLVYSLLNERFKRKIKTMFCSKCTSRVHTLSESASIELPNNPSRTNNTAAGYID</sequence>
<evidence type="ECO:0000256" key="2">
    <source>
        <dbReference type="ARBA" id="ARBA00022475"/>
    </source>
</evidence>
<keyword evidence="4 8" id="KW-1133">Transmembrane helix</keyword>
<dbReference type="SMART" id="SM01381">
    <property type="entry name" value="7TM_GPCR_Srsx"/>
    <property type="match status" value="1"/>
</dbReference>
<comment type="caution">
    <text evidence="10">The sequence shown here is derived from an EMBL/GenBank/DDBJ whole genome shotgun (WGS) entry which is preliminary data.</text>
</comment>
<dbReference type="AlphaFoldDB" id="A0AAU9VWY0"/>
<feature type="transmembrane region" description="Helical" evidence="8">
    <location>
        <begin position="6"/>
        <end position="28"/>
    </location>
</feature>
<dbReference type="GO" id="GO:0005886">
    <property type="term" value="C:plasma membrane"/>
    <property type="evidence" value="ECO:0007669"/>
    <property type="project" value="UniProtKB-SubCell"/>
</dbReference>
<dbReference type="Gene3D" id="1.20.1070.10">
    <property type="entry name" value="Rhodopsin 7-helix transmembrane proteins"/>
    <property type="match status" value="1"/>
</dbReference>
<dbReference type="GO" id="GO:0032870">
    <property type="term" value="P:cellular response to hormone stimulus"/>
    <property type="evidence" value="ECO:0007669"/>
    <property type="project" value="TreeGrafter"/>
</dbReference>
<comment type="subcellular location">
    <subcellularLocation>
        <location evidence="1">Cell membrane</location>
        <topology evidence="1">Multi-pass membrane protein</topology>
    </subcellularLocation>
</comment>
<keyword evidence="6 7" id="KW-0675">Receptor</keyword>
<gene>
    <name evidence="10" type="ORF">PMEA_00017088</name>
</gene>
<evidence type="ECO:0000256" key="4">
    <source>
        <dbReference type="ARBA" id="ARBA00022989"/>
    </source>
</evidence>
<dbReference type="FunFam" id="1.20.1070.10:FF:000368">
    <property type="entry name" value="Predicted protein"/>
    <property type="match status" value="1"/>
</dbReference>
<organism evidence="10 11">
    <name type="scientific">Pocillopora meandrina</name>
    <dbReference type="NCBI Taxonomy" id="46732"/>
    <lineage>
        <taxon>Eukaryota</taxon>
        <taxon>Metazoa</taxon>
        <taxon>Cnidaria</taxon>
        <taxon>Anthozoa</taxon>
        <taxon>Hexacorallia</taxon>
        <taxon>Scleractinia</taxon>
        <taxon>Astrocoeniina</taxon>
        <taxon>Pocilloporidae</taxon>
        <taxon>Pocillopora</taxon>
    </lineage>
</organism>
<keyword evidence="2" id="KW-1003">Cell membrane</keyword>
<dbReference type="CDD" id="cd00637">
    <property type="entry name" value="7tm_classA_rhodopsin-like"/>
    <property type="match status" value="1"/>
</dbReference>
<evidence type="ECO:0000256" key="3">
    <source>
        <dbReference type="ARBA" id="ARBA00022692"/>
    </source>
</evidence>
<dbReference type="Proteomes" id="UP001159428">
    <property type="component" value="Unassembled WGS sequence"/>
</dbReference>
<dbReference type="Pfam" id="PF00001">
    <property type="entry name" value="7tm_1"/>
    <property type="match status" value="1"/>
</dbReference>
<accession>A0AAU9VWY0</accession>